<dbReference type="STRING" id="1123357.SAMN02745244_03282"/>
<reference evidence="1 2" key="1">
    <citation type="submission" date="2016-11" db="EMBL/GenBank/DDBJ databases">
        <authorList>
            <person name="Jaros S."/>
            <person name="Januszkiewicz K."/>
            <person name="Wedrychowicz H."/>
        </authorList>
    </citation>
    <scope>NUCLEOTIDE SEQUENCE [LARGE SCALE GENOMIC DNA]</scope>
    <source>
        <strain evidence="1 2">DSM 12906</strain>
    </source>
</reference>
<proteinExistence type="predicted"/>
<dbReference type="OrthoDB" id="5240502at2"/>
<evidence type="ECO:0000313" key="1">
    <source>
        <dbReference type="EMBL" id="SHJ79807.1"/>
    </source>
</evidence>
<evidence type="ECO:0000313" key="2">
    <source>
        <dbReference type="Proteomes" id="UP000184512"/>
    </source>
</evidence>
<dbReference type="RefSeq" id="WP_073190398.1">
    <property type="nucleotide sequence ID" value="NZ_FQZG01000083.1"/>
</dbReference>
<sequence>MAGLLIEDHGLIEADNPFGSFIALAKTNAHTTFIVDWIDAAVKQATEALRPKYGQFCGFEAGASSNLQKVLHTLLSYQ</sequence>
<name>A0A1M6M8K2_9ACTN</name>
<keyword evidence="2" id="KW-1185">Reference proteome</keyword>
<organism evidence="1 2">
    <name type="scientific">Tessaracoccus bendigoensis DSM 12906</name>
    <dbReference type="NCBI Taxonomy" id="1123357"/>
    <lineage>
        <taxon>Bacteria</taxon>
        <taxon>Bacillati</taxon>
        <taxon>Actinomycetota</taxon>
        <taxon>Actinomycetes</taxon>
        <taxon>Propionibacteriales</taxon>
        <taxon>Propionibacteriaceae</taxon>
        <taxon>Tessaracoccus</taxon>
    </lineage>
</organism>
<dbReference type="AlphaFoldDB" id="A0A1M6M8K2"/>
<protein>
    <submittedName>
        <fullName evidence="1">Uncharacterized protein</fullName>
    </submittedName>
</protein>
<accession>A0A1M6M8K2</accession>
<gene>
    <name evidence="1" type="ORF">SAMN02745244_03282</name>
</gene>
<dbReference type="Proteomes" id="UP000184512">
    <property type="component" value="Unassembled WGS sequence"/>
</dbReference>
<dbReference type="EMBL" id="FQZG01000083">
    <property type="protein sequence ID" value="SHJ79807.1"/>
    <property type="molecule type" value="Genomic_DNA"/>
</dbReference>